<feature type="domain" description="Cyclin N-terminal" evidence="2">
    <location>
        <begin position="2"/>
        <end position="63"/>
    </location>
</feature>
<name>A0A4W5LFD8_9TELE</name>
<reference evidence="4" key="1">
    <citation type="submission" date="2018-06" db="EMBL/GenBank/DDBJ databases">
        <title>Genome assembly of Danube salmon.</title>
        <authorList>
            <person name="Macqueen D.J."/>
            <person name="Gundappa M.K."/>
        </authorList>
    </citation>
    <scope>NUCLEOTIDE SEQUENCE [LARGE SCALE GENOMIC DNA]</scope>
</reference>
<dbReference type="STRING" id="62062.ENSHHUP00000022710"/>
<reference evidence="3" key="2">
    <citation type="submission" date="2025-05" db="UniProtKB">
        <authorList>
            <consortium name="Ensembl"/>
        </authorList>
    </citation>
    <scope>IDENTIFICATION</scope>
</reference>
<dbReference type="Gene3D" id="1.10.472.10">
    <property type="entry name" value="Cyclin-like"/>
    <property type="match status" value="2"/>
</dbReference>
<evidence type="ECO:0000259" key="2">
    <source>
        <dbReference type="Pfam" id="PF00134"/>
    </source>
</evidence>
<organism evidence="3 4">
    <name type="scientific">Hucho hucho</name>
    <name type="common">huchen</name>
    <dbReference type="NCBI Taxonomy" id="62062"/>
    <lineage>
        <taxon>Eukaryota</taxon>
        <taxon>Metazoa</taxon>
        <taxon>Chordata</taxon>
        <taxon>Craniata</taxon>
        <taxon>Vertebrata</taxon>
        <taxon>Euteleostomi</taxon>
        <taxon>Actinopterygii</taxon>
        <taxon>Neopterygii</taxon>
        <taxon>Teleostei</taxon>
        <taxon>Protacanthopterygii</taxon>
        <taxon>Salmoniformes</taxon>
        <taxon>Salmonidae</taxon>
        <taxon>Salmoninae</taxon>
        <taxon>Hucho</taxon>
    </lineage>
</organism>
<dbReference type="InterPro" id="IPR036915">
    <property type="entry name" value="Cyclin-like_sf"/>
</dbReference>
<evidence type="ECO:0000313" key="4">
    <source>
        <dbReference type="Proteomes" id="UP000314982"/>
    </source>
</evidence>
<dbReference type="Pfam" id="PF00134">
    <property type="entry name" value="Cyclin_N"/>
    <property type="match status" value="1"/>
</dbReference>
<protein>
    <submittedName>
        <fullName evidence="3">Cyclin G1</fullName>
    </submittedName>
</protein>
<dbReference type="GeneTree" id="ENSGT00940000154726"/>
<dbReference type="Ensembl" id="ENSHHUT00000023571.1">
    <property type="protein sequence ID" value="ENSHHUP00000022710.1"/>
    <property type="gene ID" value="ENSHHUG00000014239.1"/>
</dbReference>
<dbReference type="Ensembl" id="ENSHHUT00000025519.1">
    <property type="protein sequence ID" value="ENSHHUP00000024588.1"/>
    <property type="gene ID" value="ENSHHUG00000015448.1"/>
</dbReference>
<evidence type="ECO:0000313" key="3">
    <source>
        <dbReference type="Ensembl" id="ENSHHUP00000024588.1"/>
    </source>
</evidence>
<proteinExistence type="predicted"/>
<sequence length="95" mass="11361">MKIQPKHLSCVGLSCFYIAVKTSEEEKNVPMANELIRISQNRFTVSDMMRMEKIILEKLYWKVKAPTALHFLRLFYSRIQDTLEDDWYEDCRLGR</sequence>
<dbReference type="SUPFAM" id="SSF47954">
    <property type="entry name" value="Cyclin-like"/>
    <property type="match status" value="1"/>
</dbReference>
<evidence type="ECO:0000256" key="1">
    <source>
        <dbReference type="ARBA" id="ARBA00023127"/>
    </source>
</evidence>
<dbReference type="AlphaFoldDB" id="A0A4W5LFD8"/>
<keyword evidence="1" id="KW-0195">Cyclin</keyword>
<dbReference type="InterPro" id="IPR039361">
    <property type="entry name" value="Cyclin"/>
</dbReference>
<dbReference type="FunFam" id="1.10.472.10:FF:000006">
    <property type="entry name" value="Cyclin I"/>
    <property type="match status" value="1"/>
</dbReference>
<dbReference type="InterPro" id="IPR006671">
    <property type="entry name" value="Cyclin_N"/>
</dbReference>
<accession>A0A4W5LFD8</accession>
<keyword evidence="4" id="KW-1185">Reference proteome</keyword>
<dbReference type="PANTHER" id="PTHR10177">
    <property type="entry name" value="CYCLINS"/>
    <property type="match status" value="1"/>
</dbReference>
<dbReference type="Proteomes" id="UP000314982">
    <property type="component" value="Unassembled WGS sequence"/>
</dbReference>